<dbReference type="EMBL" id="SPLM01000037">
    <property type="protein sequence ID" value="TMW65646.1"/>
    <property type="molecule type" value="Genomic_DNA"/>
</dbReference>
<dbReference type="OrthoDB" id="118550at2759"/>
<evidence type="ECO:0000256" key="2">
    <source>
        <dbReference type="ARBA" id="ARBA00023163"/>
    </source>
</evidence>
<feature type="domain" description="Myb-like" evidence="4">
    <location>
        <begin position="16"/>
        <end position="67"/>
    </location>
</feature>
<dbReference type="CDD" id="cd00167">
    <property type="entry name" value="SANT"/>
    <property type="match status" value="1"/>
</dbReference>
<dbReference type="GO" id="GO:0003677">
    <property type="term" value="F:DNA binding"/>
    <property type="evidence" value="ECO:0007669"/>
    <property type="project" value="InterPro"/>
</dbReference>
<dbReference type="InterPro" id="IPR006447">
    <property type="entry name" value="Myb_dom_plants"/>
</dbReference>
<dbReference type="PANTHER" id="PTHR12802">
    <property type="entry name" value="SWI/SNF COMPLEX-RELATED"/>
    <property type="match status" value="1"/>
</dbReference>
<dbReference type="PROSITE" id="PS51294">
    <property type="entry name" value="HTH_MYB"/>
    <property type="match status" value="1"/>
</dbReference>
<protein>
    <submittedName>
        <fullName evidence="6">Uncharacterized protein</fullName>
    </submittedName>
</protein>
<dbReference type="InterPro" id="IPR001005">
    <property type="entry name" value="SANT/Myb"/>
</dbReference>
<dbReference type="InterPro" id="IPR009057">
    <property type="entry name" value="Homeodomain-like_sf"/>
</dbReference>
<comment type="caution">
    <text evidence="6">The sequence shown here is derived from an EMBL/GenBank/DDBJ whole genome shotgun (WGS) entry which is preliminary data.</text>
</comment>
<evidence type="ECO:0000313" key="7">
    <source>
        <dbReference type="Proteomes" id="UP000794436"/>
    </source>
</evidence>
<dbReference type="SUPFAM" id="SSF46689">
    <property type="entry name" value="Homeodomain-like"/>
    <property type="match status" value="1"/>
</dbReference>
<dbReference type="Pfam" id="PF00249">
    <property type="entry name" value="Myb_DNA-binding"/>
    <property type="match status" value="1"/>
</dbReference>
<dbReference type="SMART" id="SM00717">
    <property type="entry name" value="SANT"/>
    <property type="match status" value="1"/>
</dbReference>
<evidence type="ECO:0000256" key="1">
    <source>
        <dbReference type="ARBA" id="ARBA00023015"/>
    </source>
</evidence>
<evidence type="ECO:0000256" key="3">
    <source>
        <dbReference type="ARBA" id="ARBA00023242"/>
    </source>
</evidence>
<keyword evidence="3" id="KW-0539">Nucleus</keyword>
<accession>A0A8K1CL58</accession>
<feature type="domain" description="HTH myb-type" evidence="5">
    <location>
        <begin position="16"/>
        <end position="71"/>
    </location>
</feature>
<dbReference type="NCBIfam" id="TIGR01557">
    <property type="entry name" value="myb_SHAQKYF"/>
    <property type="match status" value="1"/>
</dbReference>
<dbReference type="InterPro" id="IPR017930">
    <property type="entry name" value="Myb_dom"/>
</dbReference>
<reference evidence="6" key="1">
    <citation type="submission" date="2019-03" db="EMBL/GenBank/DDBJ databases">
        <title>Long read genome sequence of the mycoparasitic Pythium oligandrum ATCC 38472 isolated from sugarbeet rhizosphere.</title>
        <authorList>
            <person name="Gaulin E."/>
        </authorList>
    </citation>
    <scope>NUCLEOTIDE SEQUENCE</scope>
    <source>
        <strain evidence="6">ATCC 38472_TT</strain>
    </source>
</reference>
<proteinExistence type="predicted"/>
<keyword evidence="1" id="KW-0805">Transcription regulation</keyword>
<dbReference type="PANTHER" id="PTHR12802:SF155">
    <property type="entry name" value="DEUBIQUITINASE MYSM1"/>
    <property type="match status" value="1"/>
</dbReference>
<keyword evidence="2" id="KW-0804">Transcription</keyword>
<evidence type="ECO:0000259" key="4">
    <source>
        <dbReference type="PROSITE" id="PS50090"/>
    </source>
</evidence>
<name>A0A8K1CL58_PYTOL</name>
<dbReference type="Proteomes" id="UP000794436">
    <property type="component" value="Unassembled WGS sequence"/>
</dbReference>
<dbReference type="AlphaFoldDB" id="A0A8K1CL58"/>
<keyword evidence="7" id="KW-1185">Reference proteome</keyword>
<evidence type="ECO:0000313" key="6">
    <source>
        <dbReference type="EMBL" id="TMW65646.1"/>
    </source>
</evidence>
<dbReference type="Gene3D" id="1.10.10.60">
    <property type="entry name" value="Homeodomain-like"/>
    <property type="match status" value="1"/>
</dbReference>
<sequence>MKLTVSYTYATSPVCKQATRTGIWTSEEHRLYLEAMKELRGAPWKEIAAYIGTRTVRQVLSHHQKYLRKVKRHASSESDAVYSREEHAVDLSVLDACPRHRRRRRLSTETEVSGTSESDWEFSSNSSVATDTTLDTLLDQEIFETCDPADTLDIEVLFSFLEKVDTENDWEMNEDELLQASNCSGFPAQTSFMPQKCFW</sequence>
<gene>
    <name evidence="6" type="ORF">Poli38472_008288</name>
</gene>
<dbReference type="PROSITE" id="PS50090">
    <property type="entry name" value="MYB_LIKE"/>
    <property type="match status" value="1"/>
</dbReference>
<evidence type="ECO:0000259" key="5">
    <source>
        <dbReference type="PROSITE" id="PS51294"/>
    </source>
</evidence>
<organism evidence="6 7">
    <name type="scientific">Pythium oligandrum</name>
    <name type="common">Mycoparasitic fungus</name>
    <dbReference type="NCBI Taxonomy" id="41045"/>
    <lineage>
        <taxon>Eukaryota</taxon>
        <taxon>Sar</taxon>
        <taxon>Stramenopiles</taxon>
        <taxon>Oomycota</taxon>
        <taxon>Peronosporomycetes</taxon>
        <taxon>Pythiales</taxon>
        <taxon>Pythiaceae</taxon>
        <taxon>Pythium</taxon>
    </lineage>
</organism>